<reference evidence="2 3" key="1">
    <citation type="submission" date="2018-04" db="EMBL/GenBank/DDBJ databases">
        <title>WGS assembly of Panicum hallii var. hallii HAL2.</title>
        <authorList>
            <person name="Lovell J."/>
            <person name="Jenkins J."/>
            <person name="Lowry D."/>
            <person name="Mamidi S."/>
            <person name="Sreedasyam A."/>
            <person name="Weng X."/>
            <person name="Barry K."/>
            <person name="Bonette J."/>
            <person name="Campitelli B."/>
            <person name="Daum C."/>
            <person name="Gordon S."/>
            <person name="Gould B."/>
            <person name="Lipzen A."/>
            <person name="MacQueen A."/>
            <person name="Palacio-Mejia J."/>
            <person name="Plott C."/>
            <person name="Shakirov E."/>
            <person name="Shu S."/>
            <person name="Yoshinaga Y."/>
            <person name="Zane M."/>
            <person name="Rokhsar D."/>
            <person name="Grimwood J."/>
            <person name="Schmutz J."/>
            <person name="Juenger T."/>
        </authorList>
    </citation>
    <scope>NUCLEOTIDE SEQUENCE [LARGE SCALE GENOMIC DNA]</scope>
    <source>
        <strain evidence="3">cv. HAL2</strain>
    </source>
</reference>
<dbReference type="Proteomes" id="UP000244336">
    <property type="component" value="Chromosome 2"/>
</dbReference>
<keyword evidence="3" id="KW-1185">Reference proteome</keyword>
<gene>
    <name evidence="2" type="ORF">GQ55_2G485000</name>
</gene>
<evidence type="ECO:0000313" key="2">
    <source>
        <dbReference type="EMBL" id="PUZ73569.1"/>
    </source>
</evidence>
<feature type="compositionally biased region" description="Low complexity" evidence="1">
    <location>
        <begin position="68"/>
        <end position="79"/>
    </location>
</feature>
<dbReference type="Gramene" id="PUZ73569">
    <property type="protein sequence ID" value="PUZ73569"/>
    <property type="gene ID" value="GQ55_2G485000"/>
</dbReference>
<evidence type="ECO:0000313" key="3">
    <source>
        <dbReference type="Proteomes" id="UP000244336"/>
    </source>
</evidence>
<feature type="region of interest" description="Disordered" evidence="1">
    <location>
        <begin position="25"/>
        <end position="107"/>
    </location>
</feature>
<sequence length="215" mass="23254">MIELGFRAAKLRSCAALELCARPPASLSRPRRVPPPRAAACAPPLATGKREPPQARPTAVRGHLRTSAGRGRAGAATGTPRRRAGAPSSLIRPQPARRAPAAAPRGRAWDLRRTAGCSSMMQRELLKVKGSTLVLYGELAVAWLAGDDLRLRSQQASPDGVASGKHRHQPGCPAPPRMRWIRRQPRWIRRRDLVGAGLSPSPVVREESLQGKESH</sequence>
<evidence type="ECO:0000256" key="1">
    <source>
        <dbReference type="SAM" id="MobiDB-lite"/>
    </source>
</evidence>
<protein>
    <submittedName>
        <fullName evidence="2">Uncharacterized protein</fullName>
    </submittedName>
</protein>
<feature type="compositionally biased region" description="Low complexity" evidence="1">
    <location>
        <begin position="92"/>
        <end position="106"/>
    </location>
</feature>
<proteinExistence type="predicted"/>
<dbReference type="AlphaFoldDB" id="A0A2T7F0G0"/>
<feature type="region of interest" description="Disordered" evidence="1">
    <location>
        <begin position="156"/>
        <end position="180"/>
    </location>
</feature>
<organism evidence="2 3">
    <name type="scientific">Panicum hallii var. hallii</name>
    <dbReference type="NCBI Taxonomy" id="1504633"/>
    <lineage>
        <taxon>Eukaryota</taxon>
        <taxon>Viridiplantae</taxon>
        <taxon>Streptophyta</taxon>
        <taxon>Embryophyta</taxon>
        <taxon>Tracheophyta</taxon>
        <taxon>Spermatophyta</taxon>
        <taxon>Magnoliopsida</taxon>
        <taxon>Liliopsida</taxon>
        <taxon>Poales</taxon>
        <taxon>Poaceae</taxon>
        <taxon>PACMAD clade</taxon>
        <taxon>Panicoideae</taxon>
        <taxon>Panicodae</taxon>
        <taxon>Paniceae</taxon>
        <taxon>Panicinae</taxon>
        <taxon>Panicum</taxon>
        <taxon>Panicum sect. Panicum</taxon>
    </lineage>
</organism>
<dbReference type="EMBL" id="CM009750">
    <property type="protein sequence ID" value="PUZ73569.1"/>
    <property type="molecule type" value="Genomic_DNA"/>
</dbReference>
<accession>A0A2T7F0G0</accession>
<name>A0A2T7F0G0_9POAL</name>